<reference evidence="1 2" key="1">
    <citation type="submission" date="2019-02" db="EMBL/GenBank/DDBJ databases">
        <title>Draft Genome Sequence of Maize Bushy Stunt-like Phytoplasma group 16SrI-B (Aster yellows) in South Africa.</title>
        <authorList>
            <person name="Coetzee B."/>
            <person name="Douglas-Smit N."/>
            <person name="Maree H.J."/>
            <person name="Burger J.T."/>
            <person name="Kruger K."/>
            <person name="Pietersen G."/>
        </authorList>
    </citation>
    <scope>NUCLEOTIDE SEQUENCE [LARGE SCALE GENOMIC DNA]</scope>
    <source>
        <strain evidence="1 2">De Villa</strain>
    </source>
</reference>
<dbReference type="EMBL" id="CP035949">
    <property type="protein sequence ID" value="QBF23770.1"/>
    <property type="molecule type" value="Genomic_DNA"/>
</dbReference>
<protein>
    <submittedName>
        <fullName evidence="1">Uncharacterized protein</fullName>
    </submittedName>
</protein>
<accession>A0A4P6MAC8</accession>
<dbReference type="AlphaFoldDB" id="A0A4P6MAC8"/>
<organism evidence="1 2">
    <name type="scientific">'Catharanthus roseus' aster yellows phytoplasma</name>
    <dbReference type="NCBI Taxonomy" id="1193712"/>
    <lineage>
        <taxon>Bacteria</taxon>
        <taxon>Bacillati</taxon>
        <taxon>Mycoplasmatota</taxon>
        <taxon>Mollicutes</taxon>
        <taxon>Acholeplasmatales</taxon>
        <taxon>Acholeplasmataceae</taxon>
        <taxon>Candidatus Phytoplasma</taxon>
        <taxon>16SrI (Aster yellows group)</taxon>
    </lineage>
</organism>
<evidence type="ECO:0000313" key="1">
    <source>
        <dbReference type="EMBL" id="QBF23770.1"/>
    </source>
</evidence>
<proteinExistence type="predicted"/>
<evidence type="ECO:0000313" key="2">
    <source>
        <dbReference type="Proteomes" id="UP000289726"/>
    </source>
</evidence>
<gene>
    <name evidence="1" type="ORF">EXT02_00865</name>
</gene>
<dbReference type="Proteomes" id="UP000289726">
    <property type="component" value="Chromosome"/>
</dbReference>
<keyword evidence="2" id="KW-1185">Reference proteome</keyword>
<name>A0A4P6MAC8_9MOLU</name>
<dbReference type="RefSeq" id="WP_130427503.1">
    <property type="nucleotide sequence ID" value="NZ_CP035949.1"/>
</dbReference>
<sequence length="199" mass="23441">MSIFYQRKKLFFKILLVLVLIFFITTIAYAIEDWHKLKKDSNFGLKIAAPAELSVSQPADLHDTNKKFLVPAEHNFLMTTEQTDRVIFEQEATLKTQNDKLTFINGKNTKLDINYFFEDLDLNEQLKDFFNVQILWKYKEQPQQSFVSYDNKNKPVIIDQNGNLKKIIVQFTIYASKVFPSGFQTKEKKLQIKYNIQKP</sequence>